<protein>
    <recommendedName>
        <fullName evidence="5">Lipopolysaccharide heptosyltransferase II</fullName>
    </recommendedName>
</protein>
<dbReference type="Proteomes" id="UP000051269">
    <property type="component" value="Unassembled WGS sequence"/>
</dbReference>
<dbReference type="PANTHER" id="PTHR30160">
    <property type="entry name" value="TETRAACYLDISACCHARIDE 4'-KINASE-RELATED"/>
    <property type="match status" value="1"/>
</dbReference>
<gene>
    <name evidence="3" type="ORF">ABR82_05235</name>
</gene>
<dbReference type="GO" id="GO:0005829">
    <property type="term" value="C:cytosol"/>
    <property type="evidence" value="ECO:0007669"/>
    <property type="project" value="TreeGrafter"/>
</dbReference>
<sequence length="238" mass="25912">MRAALETLPAPYRAGFSRPLRDYLLTENRPRRTTPYGYVHVADQYLGLLEDLGLPKGKAELPLPPTLPKPQDAPAQPYLAIFPGAAYGPAKRWDPTSFASVIRDLQKSHSLQPILLGGPADIEACRAVAQSLGSPITDLSGKTSTLELAHWIAHAHLTLCHDSGPMHLAAYLRKPAVAIFGSTEPAWTGPLGTSVTVVRHKVSCSPCFLKACPIDHRCLTRLTPEEVLTACEQRLNQK</sequence>
<accession>A0A0R2RNK4</accession>
<dbReference type="GO" id="GO:0009244">
    <property type="term" value="P:lipopolysaccharide core region biosynthetic process"/>
    <property type="evidence" value="ECO:0007669"/>
    <property type="project" value="TreeGrafter"/>
</dbReference>
<dbReference type="InterPro" id="IPR051199">
    <property type="entry name" value="LPS_LOS_Heptosyltrfase"/>
</dbReference>
<dbReference type="GO" id="GO:0008713">
    <property type="term" value="F:ADP-heptose-lipopolysaccharide heptosyltransferase activity"/>
    <property type="evidence" value="ECO:0007669"/>
    <property type="project" value="TreeGrafter"/>
</dbReference>
<keyword evidence="1" id="KW-0328">Glycosyltransferase</keyword>
<dbReference type="Pfam" id="PF01075">
    <property type="entry name" value="Glyco_transf_9"/>
    <property type="match status" value="1"/>
</dbReference>
<dbReference type="Gene3D" id="3.40.50.2000">
    <property type="entry name" value="Glycogen Phosphorylase B"/>
    <property type="match status" value="1"/>
</dbReference>
<dbReference type="InterPro" id="IPR002201">
    <property type="entry name" value="Glyco_trans_9"/>
</dbReference>
<dbReference type="PANTHER" id="PTHR30160:SF7">
    <property type="entry name" value="ADP-HEPTOSE--LPS HEPTOSYLTRANSFERASE 2"/>
    <property type="match status" value="1"/>
</dbReference>
<name>A0A0R2RNK4_9BACT</name>
<evidence type="ECO:0000313" key="4">
    <source>
        <dbReference type="Proteomes" id="UP000051269"/>
    </source>
</evidence>
<evidence type="ECO:0000256" key="1">
    <source>
        <dbReference type="ARBA" id="ARBA00022676"/>
    </source>
</evidence>
<proteinExistence type="predicted"/>
<dbReference type="EMBL" id="LIBO01000168">
    <property type="protein sequence ID" value="KRO61949.1"/>
    <property type="molecule type" value="Genomic_DNA"/>
</dbReference>
<reference evidence="3 4" key="1">
    <citation type="submission" date="2015-10" db="EMBL/GenBank/DDBJ databases">
        <title>Metagenome-Assembled Genomes uncover a global brackish microbiome.</title>
        <authorList>
            <person name="Hugerth L.W."/>
            <person name="Larsson J."/>
            <person name="Alneberg J."/>
            <person name="Lindh M.V."/>
            <person name="Legrand C."/>
            <person name="Pinhassi J."/>
            <person name="Andersson A.F."/>
        </authorList>
    </citation>
    <scope>NUCLEOTIDE SEQUENCE [LARGE SCALE GENOMIC DNA]</scope>
    <source>
        <strain evidence="3">BACL18 MAG-120507-bin52</strain>
    </source>
</reference>
<comment type="caution">
    <text evidence="3">The sequence shown here is derived from an EMBL/GenBank/DDBJ whole genome shotgun (WGS) entry which is preliminary data.</text>
</comment>
<evidence type="ECO:0000256" key="2">
    <source>
        <dbReference type="ARBA" id="ARBA00022679"/>
    </source>
</evidence>
<evidence type="ECO:0000313" key="3">
    <source>
        <dbReference type="EMBL" id="KRO61949.1"/>
    </source>
</evidence>
<dbReference type="SUPFAM" id="SSF53756">
    <property type="entry name" value="UDP-Glycosyltransferase/glycogen phosphorylase"/>
    <property type="match status" value="1"/>
</dbReference>
<dbReference type="CDD" id="cd03789">
    <property type="entry name" value="GT9_LPS_heptosyltransferase"/>
    <property type="match status" value="1"/>
</dbReference>
<keyword evidence="2" id="KW-0808">Transferase</keyword>
<dbReference type="AlphaFoldDB" id="A0A0R2RNK4"/>
<evidence type="ECO:0008006" key="5">
    <source>
        <dbReference type="Google" id="ProtNLM"/>
    </source>
</evidence>
<organism evidence="3 4">
    <name type="scientific">Verrucomicrobia subdivision 6 bacterium BACL9 MAG-120507-bin52</name>
    <dbReference type="NCBI Taxonomy" id="1655590"/>
    <lineage>
        <taxon>Bacteria</taxon>
        <taxon>Pseudomonadati</taxon>
        <taxon>Verrucomicrobiota</taxon>
        <taxon>Verrucomicrobiia</taxon>
        <taxon>Verrucomicrobiales</taxon>
        <taxon>Verrucomicrobia subdivision 6</taxon>
    </lineage>
</organism>